<protein>
    <recommendedName>
        <fullName evidence="1">Deleted in lung and esophageal cancer protein 1 Ig-like domain-containing protein</fullName>
    </recommendedName>
</protein>
<dbReference type="Pfam" id="PF23277">
    <property type="entry name" value="Ig_Dlec1_1"/>
    <property type="match status" value="1"/>
</dbReference>
<gene>
    <name evidence="2" type="ORF">D915_006640</name>
</gene>
<dbReference type="InterPro" id="IPR033304">
    <property type="entry name" value="DLEC1"/>
</dbReference>
<accession>A0A4E0R8S8</accession>
<reference evidence="2" key="1">
    <citation type="submission" date="2019-03" db="EMBL/GenBank/DDBJ databases">
        <title>Improved annotation for the trematode Fasciola hepatica.</title>
        <authorList>
            <person name="Choi Y.-J."/>
            <person name="Martin J."/>
            <person name="Mitreva M."/>
        </authorList>
    </citation>
    <scope>NUCLEOTIDE SEQUENCE [LARGE SCALE GENOMIC DNA]</scope>
</reference>
<evidence type="ECO:0000313" key="3">
    <source>
        <dbReference type="Proteomes" id="UP000230066"/>
    </source>
</evidence>
<dbReference type="GO" id="GO:0008285">
    <property type="term" value="P:negative regulation of cell population proliferation"/>
    <property type="evidence" value="ECO:0007669"/>
    <property type="project" value="InterPro"/>
</dbReference>
<keyword evidence="3" id="KW-1185">Reference proteome</keyword>
<evidence type="ECO:0000259" key="1">
    <source>
        <dbReference type="Pfam" id="PF23277"/>
    </source>
</evidence>
<dbReference type="Pfam" id="PF23316">
    <property type="entry name" value="Ig_DLEC1_6th"/>
    <property type="match status" value="1"/>
</dbReference>
<dbReference type="EMBL" id="JXXN02002691">
    <property type="protein sequence ID" value="THD22534.1"/>
    <property type="molecule type" value="Genomic_DNA"/>
</dbReference>
<evidence type="ECO:0000313" key="2">
    <source>
        <dbReference type="EMBL" id="THD22534.1"/>
    </source>
</evidence>
<dbReference type="InterPro" id="IPR059041">
    <property type="entry name" value="Ig_DLEC1_1"/>
</dbReference>
<dbReference type="GO" id="GO:0005929">
    <property type="term" value="C:cilium"/>
    <property type="evidence" value="ECO:0007669"/>
    <property type="project" value="TreeGrafter"/>
</dbReference>
<dbReference type="Proteomes" id="UP000230066">
    <property type="component" value="Unassembled WGS sequence"/>
</dbReference>
<sequence>MTEEDDLTCQNPRPSQAYSQDISCPFSRIFGSIYQKCLLDHDTEAYLKLSRQSDDRSHQDFMQKLEQISLKHDTVQQCINDVEQCIIEKRTSSMVVSASDSDRMINANPLNILSPSNLNADDNKLDCLFEKHGLLSTSDIFFNGKSRRLYSSTNKVKDHQFPVVDVKASGAPKHTTIEKRIKTKAQDDFQNAMKIRFSPKIEEREQLEMEWKKLTAKNNFLKNPRYETEVGKPAHVTALFEAEPKLVTFTSYQVSKTYETQVRIRNVSNLTRSIRILPPESVYFSLSEGKFPKQQKNLIAPGMAAIFTIKFAPETLGDYDDALLVEYEAQNRPLVIPIQAKRPRPEVNIPDVFNVDYCLVYAPKVVSFELRRSNKSPDADTRFIFMTTDTFEQYQNEGLVHFDSYWSKAMRDEVTSIGSFSLDPAGFILSSEQPLINIRIIFAPTTLGEHTEPMFVIADNGENRAVQLKGFAEAAAVELKSIDGLLPDEDLKALRCVTKSPQLAAHIYHFPQMYPHTAAPKHLLIRNCSHSELPFEWIITEQTLNSDKKGKPTLDNWKTPTPFEDLDETTKVRLFEVHPSKGILKPDDFTSFELVCSPSKIGNFYAIFKLLLSKVPTALSGSPENLIAVDLEPIEVEVRATVVELPIFLEPNVFILPGKHLLGVPIHRFVKLKNCSDHCPITFFWESETTKSCMTLHSTTTGDYSARKSGSVAHTPNSTDEMLVLFEPVLGEVQPGEEAHIDVCVSSSRVGHFVEKLACHIDCLPGNPLWLHLECEFQAPAMLTDQAEYNLGVVLLGRSMCQKVVITNPAPTTRHWKIHIRCGTDLVPSDIITVEPTEGKLEPFKSDTLNLRFKPCGKGSICYFFHLVTEDSTDPVSRLILAEVQTPLLDLSPTTLHLEQLYRSIPKTAVFSINNLTLLDTDFCWLQPFGDDAKYTDLTVVPTTGRLLACERLEMRLTMTFHKQKFIQDLVVPCEVPGMAGHLELKVSGTVQGLSVIVRHLGSSPVNGREDSPSLVSSASMTCPSLVTPKLDLGNEILIHHPVQFWIELHNPTPIDASVRTEVQNFGIKGSSVQHASGYNPSLGVYGTELIGVTKTGGFLNGHSILVEQRQNEKRLFFGWCSTFLKGTAGSCLFAHSGLLSSTEATGEVKAVFPCGSYDHDHPTYPAQPNWTLPASSHLRICFILLANMWGRYKDTLRLLITSVCARSDEPEPPVVEIPIRYAFVGCPILLTALGPFGQVINSLGRQLGTAALEEPMKRVILSEANQINVHMGTRMPGDKPVLRQIKLYNSSSSRIRIDWQVFLDAPIDKTDKLLDVVCYTEPVFTPNRPASYGSLADGYELGLLSTAENRGPGIVKLLVRPHDGLLIWQSDRANIAPKPISPRNLFHIRPEQIVLNPLQDGQVEIVYDPTEAAELMGCVNQLGFRARALGYVTDDDDEEEGRKNEFNQTGLCRTLALETDRITLFIAAELEKPGLQIDMDDCMLTKSQQSSDLTYTVPFVMGIGELLFRHETCPTNQTERGSSDSQICVCERKSKDDIVALHEQVLLLRNVRVRSTNRMPIRVCLACLGDSHFGFLPIEAEEKLQRERIYPEPVVLQSSSVMLILPRETRKITLALQLTPSDLTLVQNAASSVGKKVDLGEDRLSFESHITLDVYGTERGTSGQKNPSNSTSYVLNLQGYVSRTRFHVFPRDCVDFGTVFLGESQHREIRLCNRSSTRAYWSISQCASLLSANNAATITLNKIKPPRPHEEYFRITPTSGVLGSQESESGSVGVIIRFQPTKLGVFENAFVVRGIFGETEMQIHVRGQCSSDERYRSLIGT</sequence>
<dbReference type="GO" id="GO:0005737">
    <property type="term" value="C:cytoplasm"/>
    <property type="evidence" value="ECO:0007669"/>
    <property type="project" value="TreeGrafter"/>
</dbReference>
<name>A0A4E0R8S8_FASHE</name>
<organism evidence="2 3">
    <name type="scientific">Fasciola hepatica</name>
    <name type="common">Liver fluke</name>
    <dbReference type="NCBI Taxonomy" id="6192"/>
    <lineage>
        <taxon>Eukaryota</taxon>
        <taxon>Metazoa</taxon>
        <taxon>Spiralia</taxon>
        <taxon>Lophotrochozoa</taxon>
        <taxon>Platyhelminthes</taxon>
        <taxon>Trematoda</taxon>
        <taxon>Digenea</taxon>
        <taxon>Plagiorchiida</taxon>
        <taxon>Echinostomata</taxon>
        <taxon>Echinostomatoidea</taxon>
        <taxon>Fasciolidae</taxon>
        <taxon>Fasciola</taxon>
    </lineage>
</organism>
<comment type="caution">
    <text evidence="2">The sequence shown here is derived from an EMBL/GenBank/DDBJ whole genome shotgun (WGS) entry which is preliminary data.</text>
</comment>
<dbReference type="PANTHER" id="PTHR46348">
    <property type="entry name" value="DELETED IN LUNG AND ESOPHAGEAL CANCER PROTEIN 1"/>
    <property type="match status" value="1"/>
</dbReference>
<dbReference type="InterPro" id="IPR013783">
    <property type="entry name" value="Ig-like_fold"/>
</dbReference>
<feature type="domain" description="Deleted in lung and esophageal cancer protein 1 Ig-like" evidence="1">
    <location>
        <begin position="240"/>
        <end position="340"/>
    </location>
</feature>
<proteinExistence type="predicted"/>
<dbReference type="Gene3D" id="2.60.40.10">
    <property type="entry name" value="Immunoglobulins"/>
    <property type="match status" value="6"/>
</dbReference>
<dbReference type="PANTHER" id="PTHR46348:SF1">
    <property type="entry name" value="DELETED IN LUNG AND ESOPHAGEAL CANCER PROTEIN 1"/>
    <property type="match status" value="1"/>
</dbReference>
<dbReference type="GO" id="GO:0015631">
    <property type="term" value="F:tubulin binding"/>
    <property type="evidence" value="ECO:0007669"/>
    <property type="project" value="TreeGrafter"/>
</dbReference>